<keyword evidence="2" id="KW-1185">Reference proteome</keyword>
<evidence type="ECO:0000313" key="2">
    <source>
        <dbReference type="Proteomes" id="UP000789901"/>
    </source>
</evidence>
<organism evidence="1 2">
    <name type="scientific">Gigaspora margarita</name>
    <dbReference type="NCBI Taxonomy" id="4874"/>
    <lineage>
        <taxon>Eukaryota</taxon>
        <taxon>Fungi</taxon>
        <taxon>Fungi incertae sedis</taxon>
        <taxon>Mucoromycota</taxon>
        <taxon>Glomeromycotina</taxon>
        <taxon>Glomeromycetes</taxon>
        <taxon>Diversisporales</taxon>
        <taxon>Gigasporaceae</taxon>
        <taxon>Gigaspora</taxon>
    </lineage>
</organism>
<gene>
    <name evidence="1" type="ORF">GMARGA_LOCUS16877</name>
</gene>
<accession>A0ABN7VDN2</accession>
<dbReference type="Proteomes" id="UP000789901">
    <property type="component" value="Unassembled WGS sequence"/>
</dbReference>
<comment type="caution">
    <text evidence="1">The sequence shown here is derived from an EMBL/GenBank/DDBJ whole genome shotgun (WGS) entry which is preliminary data.</text>
</comment>
<dbReference type="EMBL" id="CAJVQB010012461">
    <property type="protein sequence ID" value="CAG8755665.1"/>
    <property type="molecule type" value="Genomic_DNA"/>
</dbReference>
<proteinExistence type="predicted"/>
<reference evidence="1 2" key="1">
    <citation type="submission" date="2021-06" db="EMBL/GenBank/DDBJ databases">
        <authorList>
            <person name="Kallberg Y."/>
            <person name="Tangrot J."/>
            <person name="Rosling A."/>
        </authorList>
    </citation>
    <scope>NUCLEOTIDE SEQUENCE [LARGE SCALE GENOMIC DNA]</scope>
    <source>
        <strain evidence="1 2">120-4 pot B 10/14</strain>
    </source>
</reference>
<dbReference type="PANTHER" id="PTHR47718:SF3">
    <property type="entry name" value="PROTEIN FAR1-RELATED SEQUENCE 5-LIKE"/>
    <property type="match status" value="1"/>
</dbReference>
<name>A0ABN7VDN2_GIGMA</name>
<evidence type="ECO:0000313" key="1">
    <source>
        <dbReference type="EMBL" id="CAG8755665.1"/>
    </source>
</evidence>
<sequence length="295" mass="34630">MGDIDWDLFITIPDIFNDTNLLPPFDNEDSDIIININSYSNHIDNDIIINKDLPTEHNDNYLLFSKYGDNSPLFEGDDFNTSSSSLFGNDNFSNIDASSYQHNFSVGDYFDDWPSVDRIIYNYCLEWGFGFQVFRNDKDLNNPNITRRKSFCCLSSSIYEPQKVIVQNSHCIWGTTKTNCEWYCTFTLSKTVYQVKCTTLNDIHNHEVNSAQIVDIIARYRCFSEEMIQDIKFFLDCNIAPMTQLEMLKKKYPQHVFYKQDIYNTIYKLRKNDDKRLDSVLFLDILLEKMSKDPC</sequence>
<protein>
    <submittedName>
        <fullName evidence="1">17598_t:CDS:1</fullName>
    </submittedName>
</protein>
<dbReference type="PANTHER" id="PTHR47718">
    <property type="entry name" value="OS01G0519700 PROTEIN"/>
    <property type="match status" value="1"/>
</dbReference>